<feature type="region of interest" description="Disordered" evidence="1">
    <location>
        <begin position="31"/>
        <end position="60"/>
    </location>
</feature>
<organism evidence="2">
    <name type="scientific">Arion vulgaris</name>
    <dbReference type="NCBI Taxonomy" id="1028688"/>
    <lineage>
        <taxon>Eukaryota</taxon>
        <taxon>Metazoa</taxon>
        <taxon>Spiralia</taxon>
        <taxon>Lophotrochozoa</taxon>
        <taxon>Mollusca</taxon>
        <taxon>Gastropoda</taxon>
        <taxon>Heterobranchia</taxon>
        <taxon>Euthyneura</taxon>
        <taxon>Panpulmonata</taxon>
        <taxon>Eupulmonata</taxon>
        <taxon>Stylommatophora</taxon>
        <taxon>Helicina</taxon>
        <taxon>Arionoidea</taxon>
        <taxon>Arionidae</taxon>
        <taxon>Arion</taxon>
    </lineage>
</organism>
<evidence type="ECO:0000313" key="2">
    <source>
        <dbReference type="EMBL" id="CEK48054.1"/>
    </source>
</evidence>
<dbReference type="AlphaFoldDB" id="A0A0B6XVX1"/>
<reference evidence="2" key="1">
    <citation type="submission" date="2014-12" db="EMBL/GenBank/DDBJ databases">
        <title>Insight into the proteome of Arion vulgaris.</title>
        <authorList>
            <person name="Aradska J."/>
            <person name="Bulat T."/>
            <person name="Smidak R."/>
            <person name="Sarate P."/>
            <person name="Gangsoo J."/>
            <person name="Sialana F."/>
            <person name="Bilban M."/>
            <person name="Lubec G."/>
        </authorList>
    </citation>
    <scope>NUCLEOTIDE SEQUENCE</scope>
    <source>
        <tissue evidence="2">Skin</tissue>
    </source>
</reference>
<feature type="compositionally biased region" description="Polar residues" evidence="1">
    <location>
        <begin position="44"/>
        <end position="53"/>
    </location>
</feature>
<protein>
    <submittedName>
        <fullName evidence="2">Uncharacterized protein</fullName>
    </submittedName>
</protein>
<feature type="non-terminal residue" evidence="2">
    <location>
        <position position="94"/>
    </location>
</feature>
<evidence type="ECO:0000256" key="1">
    <source>
        <dbReference type="SAM" id="MobiDB-lite"/>
    </source>
</evidence>
<accession>A0A0B6XVX1</accession>
<gene>
    <name evidence="2" type="primary">ORF2989</name>
</gene>
<sequence>SSVGYFTVYSTLDGAMSNDCYSQGGRDLHSSPRILVGRNESDGHFQSPTSSIPKSPAQREHRFTLQDPVLFYQDVSQHRSDHILQHKELEPNQI</sequence>
<feature type="non-terminal residue" evidence="2">
    <location>
        <position position="1"/>
    </location>
</feature>
<dbReference type="EMBL" id="HACG01001189">
    <property type="protein sequence ID" value="CEK48054.1"/>
    <property type="molecule type" value="Transcribed_RNA"/>
</dbReference>
<name>A0A0B6XVX1_9EUPU</name>
<proteinExistence type="predicted"/>